<evidence type="ECO:0000313" key="7">
    <source>
        <dbReference type="Proteomes" id="UP001196870"/>
    </source>
</evidence>
<dbReference type="Proteomes" id="UP001196870">
    <property type="component" value="Unassembled WGS sequence"/>
</dbReference>
<feature type="modified residue" description="4-aspartylphosphate" evidence="2">
    <location>
        <position position="51"/>
    </location>
</feature>
<dbReference type="Pfam" id="PF00072">
    <property type="entry name" value="Response_reg"/>
    <property type="match status" value="1"/>
</dbReference>
<keyword evidence="1 3" id="KW-0238">DNA-binding</keyword>
<comment type="caution">
    <text evidence="6">The sequence shown here is derived from an EMBL/GenBank/DDBJ whole genome shotgun (WGS) entry which is preliminary data.</text>
</comment>
<dbReference type="Gene3D" id="3.40.50.2300">
    <property type="match status" value="1"/>
</dbReference>
<dbReference type="InterPro" id="IPR039420">
    <property type="entry name" value="WalR-like"/>
</dbReference>
<dbReference type="PANTHER" id="PTHR48111">
    <property type="entry name" value="REGULATOR OF RPOS"/>
    <property type="match status" value="1"/>
</dbReference>
<dbReference type="RefSeq" id="WP_211851516.1">
    <property type="nucleotide sequence ID" value="NZ_JAAGBB010000005.1"/>
</dbReference>
<protein>
    <submittedName>
        <fullName evidence="6">Response regulator transcription factor</fullName>
    </submittedName>
</protein>
<dbReference type="InterPro" id="IPR011006">
    <property type="entry name" value="CheY-like_superfamily"/>
</dbReference>
<keyword evidence="2" id="KW-0597">Phosphoprotein</keyword>
<feature type="DNA-binding region" description="OmpR/PhoB-type" evidence="3">
    <location>
        <begin position="124"/>
        <end position="222"/>
    </location>
</feature>
<dbReference type="EMBL" id="JAAGBB010000005">
    <property type="protein sequence ID" value="MBR0663926.1"/>
    <property type="molecule type" value="Genomic_DNA"/>
</dbReference>
<dbReference type="SMART" id="SM00448">
    <property type="entry name" value="REC"/>
    <property type="match status" value="1"/>
</dbReference>
<dbReference type="Pfam" id="PF00486">
    <property type="entry name" value="Trans_reg_C"/>
    <property type="match status" value="1"/>
</dbReference>
<reference evidence="7" key="1">
    <citation type="journal article" date="2021" name="Syst. Appl. Microbiol.">
        <title>Roseomonas hellenica sp. nov., isolated from roots of wild-growing Alkanna tinctoria.</title>
        <authorList>
            <person name="Rat A."/>
            <person name="Naranjo H.D."/>
            <person name="Lebbe L."/>
            <person name="Cnockaert M."/>
            <person name="Krigas N."/>
            <person name="Grigoriadou K."/>
            <person name="Maloupa E."/>
            <person name="Willems A."/>
        </authorList>
    </citation>
    <scope>NUCLEOTIDE SEQUENCE [LARGE SCALE GENOMIC DNA]</scope>
    <source>
        <strain evidence="7">LMG 31523</strain>
    </source>
</reference>
<name>A0ABS5EUF4_9PROT</name>
<dbReference type="PROSITE" id="PS50110">
    <property type="entry name" value="RESPONSE_REGULATORY"/>
    <property type="match status" value="1"/>
</dbReference>
<dbReference type="PROSITE" id="PS51755">
    <property type="entry name" value="OMPR_PHOB"/>
    <property type="match status" value="1"/>
</dbReference>
<accession>A0ABS5EUF4</accession>
<dbReference type="Gene3D" id="6.10.250.690">
    <property type="match status" value="1"/>
</dbReference>
<organism evidence="6 7">
    <name type="scientific">Plastoroseomonas hellenica</name>
    <dbReference type="NCBI Taxonomy" id="2687306"/>
    <lineage>
        <taxon>Bacteria</taxon>
        <taxon>Pseudomonadati</taxon>
        <taxon>Pseudomonadota</taxon>
        <taxon>Alphaproteobacteria</taxon>
        <taxon>Acetobacterales</taxon>
        <taxon>Acetobacteraceae</taxon>
        <taxon>Plastoroseomonas</taxon>
    </lineage>
</organism>
<dbReference type="InterPro" id="IPR001867">
    <property type="entry name" value="OmpR/PhoB-type_DNA-bd"/>
</dbReference>
<dbReference type="SUPFAM" id="SSF52172">
    <property type="entry name" value="CheY-like"/>
    <property type="match status" value="1"/>
</dbReference>
<evidence type="ECO:0000259" key="5">
    <source>
        <dbReference type="PROSITE" id="PS51755"/>
    </source>
</evidence>
<evidence type="ECO:0000256" key="2">
    <source>
        <dbReference type="PROSITE-ProRule" id="PRU00169"/>
    </source>
</evidence>
<evidence type="ECO:0000313" key="6">
    <source>
        <dbReference type="EMBL" id="MBR0663926.1"/>
    </source>
</evidence>
<dbReference type="InterPro" id="IPR036388">
    <property type="entry name" value="WH-like_DNA-bd_sf"/>
</dbReference>
<evidence type="ECO:0000256" key="1">
    <source>
        <dbReference type="ARBA" id="ARBA00023125"/>
    </source>
</evidence>
<dbReference type="PANTHER" id="PTHR48111:SF36">
    <property type="entry name" value="TRANSCRIPTIONAL REGULATORY PROTEIN CUTR"/>
    <property type="match status" value="1"/>
</dbReference>
<feature type="domain" description="Response regulatory" evidence="4">
    <location>
        <begin position="2"/>
        <end position="116"/>
    </location>
</feature>
<sequence length="223" mass="24492">MRILLIEDEVEMAAVLRTALSRHGYVVDWVANIDDARVALRDPGLRVVLLDRRLPDGDGLILLPVVAALPDPPSVIVLTARGQIDERVAGLDAGAEDYLVKPFKLEELLARLRVVTRRRATGMGQRLVLGALSFDPAHREAQVDGLPLPLPRRELALLELLLRRANRMVLREAIEAAVFGFDDAPVSNTLDSHVSRLRRRLAESGAGVTIHALRGVGYMAKAE</sequence>
<keyword evidence="7" id="KW-1185">Reference proteome</keyword>
<dbReference type="InterPro" id="IPR001789">
    <property type="entry name" value="Sig_transdc_resp-reg_receiver"/>
</dbReference>
<dbReference type="Gene3D" id="1.10.10.10">
    <property type="entry name" value="Winged helix-like DNA-binding domain superfamily/Winged helix DNA-binding domain"/>
    <property type="match status" value="1"/>
</dbReference>
<gene>
    <name evidence="6" type="ORF">GXW71_06100</name>
</gene>
<dbReference type="CDD" id="cd00383">
    <property type="entry name" value="trans_reg_C"/>
    <property type="match status" value="1"/>
</dbReference>
<dbReference type="SMART" id="SM00862">
    <property type="entry name" value="Trans_reg_C"/>
    <property type="match status" value="1"/>
</dbReference>
<evidence type="ECO:0000259" key="4">
    <source>
        <dbReference type="PROSITE" id="PS50110"/>
    </source>
</evidence>
<proteinExistence type="predicted"/>
<evidence type="ECO:0000256" key="3">
    <source>
        <dbReference type="PROSITE-ProRule" id="PRU01091"/>
    </source>
</evidence>
<feature type="domain" description="OmpR/PhoB-type" evidence="5">
    <location>
        <begin position="124"/>
        <end position="222"/>
    </location>
</feature>